<dbReference type="Pfam" id="PF01609">
    <property type="entry name" value="DDE_Tnp_1"/>
    <property type="match status" value="1"/>
</dbReference>
<dbReference type="InterPro" id="IPR002559">
    <property type="entry name" value="Transposase_11"/>
</dbReference>
<accession>A0A2U3KG35</accession>
<feature type="domain" description="Transposase IS4-like" evidence="1">
    <location>
        <begin position="255"/>
        <end position="543"/>
    </location>
</feature>
<dbReference type="GO" id="GO:0006313">
    <property type="term" value="P:DNA transposition"/>
    <property type="evidence" value="ECO:0007669"/>
    <property type="project" value="InterPro"/>
</dbReference>
<name>A0A2U3KG35_9FIRM</name>
<proteinExistence type="predicted"/>
<gene>
    <name evidence="2" type="ORF">SBF1_1920001</name>
</gene>
<organism evidence="2 3">
    <name type="scientific">Candidatus Desulfosporosinus infrequens</name>
    <dbReference type="NCBI Taxonomy" id="2043169"/>
    <lineage>
        <taxon>Bacteria</taxon>
        <taxon>Bacillati</taxon>
        <taxon>Bacillota</taxon>
        <taxon>Clostridia</taxon>
        <taxon>Eubacteriales</taxon>
        <taxon>Desulfitobacteriaceae</taxon>
        <taxon>Desulfosporosinus</taxon>
    </lineage>
</organism>
<evidence type="ECO:0000259" key="1">
    <source>
        <dbReference type="Pfam" id="PF01609"/>
    </source>
</evidence>
<sequence length="623" mass="72553">MYIRECVTTNKATKTKYVTHRLVEAYRVTDGSKVKIRQRIIMHLGTLEVPKSDWPKLAKILEARLAGQNSLFEDDTQMASAADRAMDYYSFVQMKDEEKSARKQNQTFCSIDLESVEHTMSRSLGPELVAHAFWERLEFDKLLQTCGLSPTERSLAQAVVLGRLIEPASERQTGFWLKNNTSLLEMLEVDLSEMGRNPIYEIGDTLIFHKKLLEKELRKREEALFPREHSLFLYDLTNTYFEGGAAKNTLAHRAHSKEKRSDCPLVTLALVVDDRGFPIFSQIYKGNQSEPETLGEILKRLYVEGETLFKETLPTIVMDRGIATKNNIELLRQKHYPYIVVERRATEKDYAQEFTTAKETFEKLEDDSKEDSTAVYVKKIMTEDTCRVLCWSEGREQKERAMDTLKEKRFLEDLERLKASVSKKGILLATKVAERVGRIKERYPSMAQYYEISLVLDEKQKKVVSLSWENLPSREKRATLTGCYVMETSHRDLGAQEIWRLYTTLVKVEEAFRDLKTDLGFRPVYHQIAERTEAHLFISVLAYHLLIFIERELRNHGDHRRWSTIKDVLSTHQRTTIIMTDDKDQIHHIRVSGVSESEHKEIYRILKIKDPLKRKRSLMGKRL</sequence>
<dbReference type="PANTHER" id="PTHR34614">
    <property type="match status" value="1"/>
</dbReference>
<dbReference type="GO" id="GO:0003677">
    <property type="term" value="F:DNA binding"/>
    <property type="evidence" value="ECO:0007669"/>
    <property type="project" value="InterPro"/>
</dbReference>
<dbReference type="Proteomes" id="UP000238916">
    <property type="component" value="Unassembled WGS sequence"/>
</dbReference>
<dbReference type="PANTHER" id="PTHR34614:SF2">
    <property type="entry name" value="TRANSPOSASE IS4-LIKE DOMAIN-CONTAINING PROTEIN"/>
    <property type="match status" value="1"/>
</dbReference>
<dbReference type="GO" id="GO:0004803">
    <property type="term" value="F:transposase activity"/>
    <property type="evidence" value="ECO:0007669"/>
    <property type="project" value="InterPro"/>
</dbReference>
<dbReference type="NCBIfam" id="NF033559">
    <property type="entry name" value="transpos_IS1634"/>
    <property type="match status" value="1"/>
</dbReference>
<dbReference type="SUPFAM" id="SSF53098">
    <property type="entry name" value="Ribonuclease H-like"/>
    <property type="match status" value="1"/>
</dbReference>
<dbReference type="InterPro" id="IPR012337">
    <property type="entry name" value="RNaseH-like_sf"/>
</dbReference>
<dbReference type="InterPro" id="IPR047654">
    <property type="entry name" value="IS1634_transpos"/>
</dbReference>
<evidence type="ECO:0000313" key="3">
    <source>
        <dbReference type="Proteomes" id="UP000238916"/>
    </source>
</evidence>
<reference evidence="3" key="1">
    <citation type="submission" date="2018-02" db="EMBL/GenBank/DDBJ databases">
        <authorList>
            <person name="Hausmann B."/>
        </authorList>
    </citation>
    <scope>NUCLEOTIDE SEQUENCE [LARGE SCALE GENOMIC DNA]</scope>
    <source>
        <strain evidence="3">Peat soil MAG SbF1</strain>
    </source>
</reference>
<evidence type="ECO:0000313" key="2">
    <source>
        <dbReference type="EMBL" id="SPF38625.1"/>
    </source>
</evidence>
<dbReference type="EMBL" id="OMOF01000104">
    <property type="protein sequence ID" value="SPF38625.1"/>
    <property type="molecule type" value="Genomic_DNA"/>
</dbReference>
<dbReference type="AlphaFoldDB" id="A0A2U3KG35"/>
<protein>
    <submittedName>
        <fullName evidence="2">Transposase</fullName>
    </submittedName>
</protein>